<dbReference type="RefSeq" id="WP_267565756.1">
    <property type="nucleotide sequence ID" value="NZ_JAPNTZ010000009.1"/>
</dbReference>
<dbReference type="EMBL" id="JAPNTZ010000009">
    <property type="protein sequence ID" value="MCY1141370.1"/>
    <property type="molecule type" value="Genomic_DNA"/>
</dbReference>
<accession>A0ABT4B6A5</accession>
<protein>
    <submittedName>
        <fullName evidence="1">Uncharacterized protein</fullName>
    </submittedName>
</protein>
<organism evidence="1 2">
    <name type="scientific">Paractinoplanes pyxinae</name>
    <dbReference type="NCBI Taxonomy" id="2997416"/>
    <lineage>
        <taxon>Bacteria</taxon>
        <taxon>Bacillati</taxon>
        <taxon>Actinomycetota</taxon>
        <taxon>Actinomycetes</taxon>
        <taxon>Micromonosporales</taxon>
        <taxon>Micromonosporaceae</taxon>
        <taxon>Paractinoplanes</taxon>
    </lineage>
</organism>
<reference evidence="1" key="1">
    <citation type="submission" date="2022-11" db="EMBL/GenBank/DDBJ databases">
        <authorList>
            <person name="Somphong A."/>
            <person name="Phongsopitanun W."/>
        </authorList>
    </citation>
    <scope>NUCLEOTIDE SEQUENCE</scope>
    <source>
        <strain evidence="1">Pm04-4</strain>
    </source>
</reference>
<evidence type="ECO:0000313" key="1">
    <source>
        <dbReference type="EMBL" id="MCY1141370.1"/>
    </source>
</evidence>
<dbReference type="Proteomes" id="UP001151002">
    <property type="component" value="Unassembled WGS sequence"/>
</dbReference>
<proteinExistence type="predicted"/>
<name>A0ABT4B6A5_9ACTN</name>
<comment type="caution">
    <text evidence="1">The sequence shown here is derived from an EMBL/GenBank/DDBJ whole genome shotgun (WGS) entry which is preliminary data.</text>
</comment>
<gene>
    <name evidence="1" type="ORF">OWR29_25510</name>
</gene>
<keyword evidence="2" id="KW-1185">Reference proteome</keyword>
<evidence type="ECO:0000313" key="2">
    <source>
        <dbReference type="Proteomes" id="UP001151002"/>
    </source>
</evidence>
<sequence length="75" mass="8094">MIHVEINADGRQVVIQAPDSHPIAKVLGSALRTWKATATEAKTERPAIEAGGMGFQIERADGPIYRDDLPGIARD</sequence>